<feature type="compositionally biased region" description="Basic and acidic residues" evidence="2">
    <location>
        <begin position="613"/>
        <end position="637"/>
    </location>
</feature>
<feature type="compositionally biased region" description="Pro residues" evidence="2">
    <location>
        <begin position="144"/>
        <end position="158"/>
    </location>
</feature>
<feature type="compositionally biased region" description="Basic and acidic residues" evidence="2">
    <location>
        <begin position="227"/>
        <end position="237"/>
    </location>
</feature>
<feature type="compositionally biased region" description="Low complexity" evidence="2">
    <location>
        <begin position="338"/>
        <end position="350"/>
    </location>
</feature>
<reference evidence="4" key="1">
    <citation type="journal article" date="2013" name="Genome Announc.">
        <title>Draft genome sequence of the ascomycete Phaeoacremonium aleophilum strain UCR-PA7, a causal agent of the esca disease complex in grapevines.</title>
        <authorList>
            <person name="Blanco-Ulate B."/>
            <person name="Rolshausen P."/>
            <person name="Cantu D."/>
        </authorList>
    </citation>
    <scope>NUCLEOTIDE SEQUENCE [LARGE SCALE GENOMIC DNA]</scope>
    <source>
        <strain evidence="4">UCR-PA7</strain>
    </source>
</reference>
<dbReference type="EMBL" id="KB932776">
    <property type="protein sequence ID" value="EOO04411.1"/>
    <property type="molecule type" value="Genomic_DNA"/>
</dbReference>
<feature type="compositionally biased region" description="Polar residues" evidence="2">
    <location>
        <begin position="194"/>
        <end position="208"/>
    </location>
</feature>
<feature type="region of interest" description="Disordered" evidence="2">
    <location>
        <begin position="580"/>
        <end position="637"/>
    </location>
</feature>
<feature type="coiled-coil region" evidence="1">
    <location>
        <begin position="1"/>
        <end position="28"/>
    </location>
</feature>
<dbReference type="AlphaFoldDB" id="R8BYE5"/>
<dbReference type="Proteomes" id="UP000014074">
    <property type="component" value="Unassembled WGS sequence"/>
</dbReference>
<dbReference type="OrthoDB" id="5418627at2759"/>
<accession>R8BYE5</accession>
<evidence type="ECO:0000313" key="4">
    <source>
        <dbReference type="Proteomes" id="UP000014074"/>
    </source>
</evidence>
<feature type="compositionally biased region" description="Polar residues" evidence="2">
    <location>
        <begin position="62"/>
        <end position="78"/>
    </location>
</feature>
<dbReference type="HOGENOM" id="CLU_016024_0_0_1"/>
<feature type="compositionally biased region" description="Polar residues" evidence="2">
    <location>
        <begin position="590"/>
        <end position="611"/>
    </location>
</feature>
<organism evidence="3 4">
    <name type="scientific">Phaeoacremonium minimum (strain UCR-PA7)</name>
    <name type="common">Esca disease fungus</name>
    <name type="synonym">Togninia minima</name>
    <dbReference type="NCBI Taxonomy" id="1286976"/>
    <lineage>
        <taxon>Eukaryota</taxon>
        <taxon>Fungi</taxon>
        <taxon>Dikarya</taxon>
        <taxon>Ascomycota</taxon>
        <taxon>Pezizomycotina</taxon>
        <taxon>Sordariomycetes</taxon>
        <taxon>Sordariomycetidae</taxon>
        <taxon>Togniniales</taxon>
        <taxon>Togniniaceae</taxon>
        <taxon>Phaeoacremonium</taxon>
    </lineage>
</organism>
<feature type="region of interest" description="Disordered" evidence="2">
    <location>
        <begin position="60"/>
        <end position="543"/>
    </location>
</feature>
<keyword evidence="4" id="KW-1185">Reference proteome</keyword>
<evidence type="ECO:0000313" key="3">
    <source>
        <dbReference type="EMBL" id="EOO04411.1"/>
    </source>
</evidence>
<evidence type="ECO:0000256" key="1">
    <source>
        <dbReference type="SAM" id="Coils"/>
    </source>
</evidence>
<dbReference type="eggNOG" id="ENOG502R9MA">
    <property type="taxonomic scope" value="Eukaryota"/>
</dbReference>
<protein>
    <submittedName>
        <fullName evidence="3">Uncharacterized protein</fullName>
    </submittedName>
</protein>
<evidence type="ECO:0000256" key="2">
    <source>
        <dbReference type="SAM" id="MobiDB-lite"/>
    </source>
</evidence>
<proteinExistence type="predicted"/>
<sequence length="637" mass="68951">MDDATRLISELQAKLTELDSKVAAYRQDMAAEFTRYSDQLLRNIPEEVLQKVSQAVADSMPNYPSLNLPHKSSTTSSLDEPRSPTPTDLPGLWRGRISPPPILPHTSGTPKEAVRSPHDREKEFHGLFTPRYLPLLDGSERPLHSPPTSPPTSPPPVPEKVEEKVQLEIAQTLEVKPTPAEENPRPAPIRCPTDATTSSIDSVGSDTSTKIRKSALRRSSSASKPPDSPRDPRRVRFEFQGAEVLPTSSPQSSEPVPPEIGSEEDESAFPEESFPESSIGDIEGEEDPPPKKVSSSQALRALSRSPLDAGTVWTVVNPDPDPDPENSANSEGQDNTRSSSELSSPEQTSTMPPKATAVQPKVQPSRDAQASQELGSRLGALDINKDKEKDDDVSDDDSLFMSSKKKQKKGSISPGPQSPIPTAATSTPLAISKSNKPNSTTPTATPPYPSVRARDDEADDLFDLEVADDDEGLKKATSAQTSPTKHLPEPVEDEPEEPAPKHKGFPVPLYSSSPAMGIPQRPVDVNKQPPRATPVPSSSYVAGSVGSFKGRPLYMGSVKDPKILEEVLAMGDVPNFVGSVNGRSGVDASNPKSYRATLQSPGQTPTPTSFTERYIKERDEKGGYDTEEEKQARNDYF</sequence>
<feature type="compositionally biased region" description="Acidic residues" evidence="2">
    <location>
        <begin position="456"/>
        <end position="471"/>
    </location>
</feature>
<dbReference type="GeneID" id="19321543"/>
<keyword evidence="1" id="KW-0175">Coiled coil</keyword>
<dbReference type="KEGG" id="tmn:UCRPA7_14"/>
<feature type="compositionally biased region" description="Low complexity" evidence="2">
    <location>
        <begin position="294"/>
        <end position="305"/>
    </location>
</feature>
<feature type="compositionally biased region" description="Basic and acidic residues" evidence="2">
    <location>
        <begin position="112"/>
        <end position="125"/>
    </location>
</feature>
<feature type="compositionally biased region" description="Polar residues" evidence="2">
    <location>
        <begin position="326"/>
        <end position="337"/>
    </location>
</feature>
<dbReference type="RefSeq" id="XP_007910803.1">
    <property type="nucleotide sequence ID" value="XM_007912612.1"/>
</dbReference>
<name>R8BYE5_PHAM7</name>
<gene>
    <name evidence="3" type="ORF">UCRPA7_14</name>
</gene>
<feature type="compositionally biased region" description="Polar residues" evidence="2">
    <location>
        <begin position="423"/>
        <end position="439"/>
    </location>
</feature>